<keyword evidence="9" id="KW-0472">Membrane</keyword>
<evidence type="ECO:0000256" key="7">
    <source>
        <dbReference type="ARBA" id="ARBA00023004"/>
    </source>
</evidence>
<dbReference type="PANTHER" id="PTHR42771">
    <property type="entry name" value="IRON(3+)-HYDROXAMATE IMPORT ATP-BINDING PROTEIN FHUC"/>
    <property type="match status" value="1"/>
</dbReference>
<evidence type="ECO:0000256" key="8">
    <source>
        <dbReference type="ARBA" id="ARBA00023065"/>
    </source>
</evidence>
<dbReference type="GO" id="GO:0006826">
    <property type="term" value="P:iron ion transport"/>
    <property type="evidence" value="ECO:0007669"/>
    <property type="project" value="UniProtKB-KW"/>
</dbReference>
<evidence type="ECO:0000256" key="1">
    <source>
        <dbReference type="ARBA" id="ARBA00004202"/>
    </source>
</evidence>
<dbReference type="SMART" id="SM00382">
    <property type="entry name" value="AAA"/>
    <property type="match status" value="1"/>
</dbReference>
<dbReference type="OrthoDB" id="9787851at2"/>
<evidence type="ECO:0000256" key="4">
    <source>
        <dbReference type="ARBA" id="ARBA00022496"/>
    </source>
</evidence>
<organism evidence="11 12">
    <name type="scientific">Limosilactobacillus gastricus PS3</name>
    <dbReference type="NCBI Taxonomy" id="1144300"/>
    <lineage>
        <taxon>Bacteria</taxon>
        <taxon>Bacillati</taxon>
        <taxon>Bacillota</taxon>
        <taxon>Bacilli</taxon>
        <taxon>Lactobacillales</taxon>
        <taxon>Lactobacillaceae</taxon>
        <taxon>Limosilactobacillus</taxon>
    </lineage>
</organism>
<dbReference type="InterPro" id="IPR051535">
    <property type="entry name" value="Siderophore_ABC-ATPase"/>
</dbReference>
<dbReference type="GO" id="GO:0005524">
    <property type="term" value="F:ATP binding"/>
    <property type="evidence" value="ECO:0007669"/>
    <property type="project" value="UniProtKB-KW"/>
</dbReference>
<evidence type="ECO:0000313" key="11">
    <source>
        <dbReference type="EMBL" id="EHS87040.1"/>
    </source>
</evidence>
<dbReference type="CDD" id="cd03214">
    <property type="entry name" value="ABC_Iron-Siderophores_B12_Hemin"/>
    <property type="match status" value="1"/>
</dbReference>
<keyword evidence="6 11" id="KW-0067">ATP-binding</keyword>
<evidence type="ECO:0000256" key="9">
    <source>
        <dbReference type="ARBA" id="ARBA00023136"/>
    </source>
</evidence>
<dbReference type="GO" id="GO:0005886">
    <property type="term" value="C:plasma membrane"/>
    <property type="evidence" value="ECO:0007669"/>
    <property type="project" value="UniProtKB-SubCell"/>
</dbReference>
<feature type="domain" description="ABC transporter" evidence="10">
    <location>
        <begin position="2"/>
        <end position="238"/>
    </location>
</feature>
<evidence type="ECO:0000256" key="2">
    <source>
        <dbReference type="ARBA" id="ARBA00022448"/>
    </source>
</evidence>
<proteinExistence type="predicted"/>
<dbReference type="PROSITE" id="PS50893">
    <property type="entry name" value="ABC_TRANSPORTER_2"/>
    <property type="match status" value="1"/>
</dbReference>
<keyword evidence="4" id="KW-0410">Iron transport</keyword>
<comment type="subcellular location">
    <subcellularLocation>
        <location evidence="1">Cell membrane</location>
        <topology evidence="1">Peripheral membrane protein</topology>
    </subcellularLocation>
</comment>
<evidence type="ECO:0000259" key="10">
    <source>
        <dbReference type="PROSITE" id="PS50893"/>
    </source>
</evidence>
<gene>
    <name evidence="11" type="ORF">PS3_10210</name>
</gene>
<dbReference type="PATRIC" id="fig|1144300.3.peg.744"/>
<dbReference type="EMBL" id="AICN01000029">
    <property type="protein sequence ID" value="EHS87040.1"/>
    <property type="molecule type" value="Genomic_DNA"/>
</dbReference>
<dbReference type="SUPFAM" id="SSF52540">
    <property type="entry name" value="P-loop containing nucleoside triphosphate hydrolases"/>
    <property type="match status" value="1"/>
</dbReference>
<dbReference type="Gene3D" id="3.40.50.300">
    <property type="entry name" value="P-loop containing nucleotide triphosphate hydrolases"/>
    <property type="match status" value="1"/>
</dbReference>
<keyword evidence="5" id="KW-0547">Nucleotide-binding</keyword>
<dbReference type="GO" id="GO:0016887">
    <property type="term" value="F:ATP hydrolysis activity"/>
    <property type="evidence" value="ECO:0007669"/>
    <property type="project" value="InterPro"/>
</dbReference>
<keyword evidence="8" id="KW-0406">Ion transport</keyword>
<dbReference type="PANTHER" id="PTHR42771:SF10">
    <property type="entry name" value="FERRICHROME TRANSPORT ATP-BINDING PROTEIN FHUC"/>
    <property type="match status" value="1"/>
</dbReference>
<sequence>MISVKEVSFQYDHQPRLIDNLNFSLPSKKITAIVGPNGSGKTTLLKLLMRSLKPEEGEVTIAGQSIWNLSAKEFAQQVAVVHQHNPLYDVIKVGELIDFGQLPYHDLLTSADRSDQGKDAIIQQLGLTELVDRPMGSLSGGQQQLVWLATALNQSPQILVLDEPTTYLDLYYQVKLMHLIQKIQKTQQLTIIMILHDLNQVLHYADWCLLLKDGQLIDQGLPKEILTPKQIQATFNLATDMINMPQGVQLYIKNEQPLMGD</sequence>
<evidence type="ECO:0000256" key="5">
    <source>
        <dbReference type="ARBA" id="ARBA00022741"/>
    </source>
</evidence>
<name>H4GJ85_9LACO</name>
<dbReference type="AlphaFoldDB" id="H4GJ85"/>
<dbReference type="Proteomes" id="UP000004567">
    <property type="component" value="Unassembled WGS sequence"/>
</dbReference>
<keyword evidence="7" id="KW-0408">Iron</keyword>
<reference evidence="11 12" key="1">
    <citation type="journal article" date="2013" name="Genome Announc.">
        <title>Genome Sequence of Lactobacillus gastricus PS3, a Strain Isolated from Human Milk.</title>
        <authorList>
            <person name="Martin V."/>
            <person name="Cardenas N."/>
            <person name="Jimenez E."/>
            <person name="Maldonado A."/>
            <person name="Rodriguez J.M."/>
            <person name="Fernandez L."/>
        </authorList>
    </citation>
    <scope>NUCLEOTIDE SEQUENCE [LARGE SCALE GENOMIC DNA]</scope>
    <source>
        <strain evidence="11 12">PS3</strain>
    </source>
</reference>
<protein>
    <submittedName>
        <fullName evidence="11">Iron compound ABC transporter ATP-binding component</fullName>
    </submittedName>
</protein>
<dbReference type="FunFam" id="3.40.50.300:FF:000134">
    <property type="entry name" value="Iron-enterobactin ABC transporter ATP-binding protein"/>
    <property type="match status" value="1"/>
</dbReference>
<evidence type="ECO:0000313" key="12">
    <source>
        <dbReference type="Proteomes" id="UP000004567"/>
    </source>
</evidence>
<dbReference type="Pfam" id="PF00005">
    <property type="entry name" value="ABC_tran"/>
    <property type="match status" value="1"/>
</dbReference>
<evidence type="ECO:0000256" key="3">
    <source>
        <dbReference type="ARBA" id="ARBA00022475"/>
    </source>
</evidence>
<dbReference type="STRING" id="1144300.PS3_10210"/>
<dbReference type="RefSeq" id="WP_007122118.1">
    <property type="nucleotide sequence ID" value="NZ_AICN01000029.1"/>
</dbReference>
<accession>H4GJ85</accession>
<keyword evidence="3" id="KW-1003">Cell membrane</keyword>
<dbReference type="InterPro" id="IPR003439">
    <property type="entry name" value="ABC_transporter-like_ATP-bd"/>
</dbReference>
<comment type="caution">
    <text evidence="11">The sequence shown here is derived from an EMBL/GenBank/DDBJ whole genome shotgun (WGS) entry which is preliminary data.</text>
</comment>
<dbReference type="InterPro" id="IPR027417">
    <property type="entry name" value="P-loop_NTPase"/>
</dbReference>
<evidence type="ECO:0000256" key="6">
    <source>
        <dbReference type="ARBA" id="ARBA00022840"/>
    </source>
</evidence>
<dbReference type="InterPro" id="IPR003593">
    <property type="entry name" value="AAA+_ATPase"/>
</dbReference>
<dbReference type="PROSITE" id="PS00211">
    <property type="entry name" value="ABC_TRANSPORTER_1"/>
    <property type="match status" value="1"/>
</dbReference>
<keyword evidence="2" id="KW-0813">Transport</keyword>
<dbReference type="InterPro" id="IPR017871">
    <property type="entry name" value="ABC_transporter-like_CS"/>
</dbReference>